<evidence type="ECO:0000313" key="2">
    <source>
        <dbReference type="EMBL" id="KAE8377938.1"/>
    </source>
</evidence>
<sequence length="303" mass="34559">MMTPPSSKEKVQLEGFKTLLIQHGYALPSLREGSDDTTLMRFLRAQNYNCDLAFNQFHYAQTWRKKHHIREFYENVDGSYYEDSRRMIGRRDIDGNAVYVFPVRRLTKSKPEAYLKRIGSCPTSKLYDLPPADLHFHALYENLVQFVFPLVSALPRPHSPCPISASTHIVDINGVGTRQFWGIRKLVVGAPAFFKSIWEVINQWSDPVTRSKIHILSADEAHTVLRSYIEPSNLPVAYGGSLDWRWEDLPKLDASARRLVNNIYDTTEQNPTVPEGPAILKGGCFKLLGSVDGKKRRDAPCPR</sequence>
<dbReference type="OrthoDB" id="30289at2759"/>
<dbReference type="SUPFAM" id="SSF46938">
    <property type="entry name" value="CRAL/TRIO N-terminal domain"/>
    <property type="match status" value="1"/>
</dbReference>
<dbReference type="InterPro" id="IPR051026">
    <property type="entry name" value="PI/PC_transfer"/>
</dbReference>
<keyword evidence="3" id="KW-1185">Reference proteome</keyword>
<name>A0A5N7B866_9EURO</name>
<dbReference type="Gene3D" id="3.40.525.10">
    <property type="entry name" value="CRAL-TRIO lipid binding domain"/>
    <property type="match status" value="2"/>
</dbReference>
<dbReference type="Pfam" id="PF00650">
    <property type="entry name" value="CRAL_TRIO"/>
    <property type="match status" value="1"/>
</dbReference>
<evidence type="ECO:0000259" key="1">
    <source>
        <dbReference type="PROSITE" id="PS50191"/>
    </source>
</evidence>
<dbReference type="AlphaFoldDB" id="A0A5N7B866"/>
<organism evidence="2 3">
    <name type="scientific">Aspergillus bertholletiae</name>
    <dbReference type="NCBI Taxonomy" id="1226010"/>
    <lineage>
        <taxon>Eukaryota</taxon>
        <taxon>Fungi</taxon>
        <taxon>Dikarya</taxon>
        <taxon>Ascomycota</taxon>
        <taxon>Pezizomycotina</taxon>
        <taxon>Eurotiomycetes</taxon>
        <taxon>Eurotiomycetidae</taxon>
        <taxon>Eurotiales</taxon>
        <taxon>Aspergillaceae</taxon>
        <taxon>Aspergillus</taxon>
        <taxon>Aspergillus subgen. Circumdati</taxon>
    </lineage>
</organism>
<dbReference type="SUPFAM" id="SSF52087">
    <property type="entry name" value="CRAL/TRIO domain"/>
    <property type="match status" value="1"/>
</dbReference>
<reference evidence="2 3" key="1">
    <citation type="submission" date="2019-04" db="EMBL/GenBank/DDBJ databases">
        <title>Friends and foes A comparative genomics studyof 23 Aspergillus species from section Flavi.</title>
        <authorList>
            <consortium name="DOE Joint Genome Institute"/>
            <person name="Kjaerbolling I."/>
            <person name="Vesth T."/>
            <person name="Frisvad J.C."/>
            <person name="Nybo J.L."/>
            <person name="Theobald S."/>
            <person name="Kildgaard S."/>
            <person name="Isbrandt T."/>
            <person name="Kuo A."/>
            <person name="Sato A."/>
            <person name="Lyhne E.K."/>
            <person name="Kogle M.E."/>
            <person name="Wiebenga A."/>
            <person name="Kun R.S."/>
            <person name="Lubbers R.J."/>
            <person name="Makela M.R."/>
            <person name="Barry K."/>
            <person name="Chovatia M."/>
            <person name="Clum A."/>
            <person name="Daum C."/>
            <person name="Haridas S."/>
            <person name="He G."/>
            <person name="LaButti K."/>
            <person name="Lipzen A."/>
            <person name="Mondo S."/>
            <person name="Riley R."/>
            <person name="Salamov A."/>
            <person name="Simmons B.A."/>
            <person name="Magnuson J.K."/>
            <person name="Henrissat B."/>
            <person name="Mortensen U.H."/>
            <person name="Larsen T.O."/>
            <person name="Devries R.P."/>
            <person name="Grigoriev I.V."/>
            <person name="Machida M."/>
            <person name="Baker S.E."/>
            <person name="Andersen M.R."/>
        </authorList>
    </citation>
    <scope>NUCLEOTIDE SEQUENCE [LARGE SCALE GENOMIC DNA]</scope>
    <source>
        <strain evidence="2 3">IBT 29228</strain>
    </source>
</reference>
<feature type="domain" description="CRAL-TRIO" evidence="1">
    <location>
        <begin position="87"/>
        <end position="246"/>
    </location>
</feature>
<protein>
    <submittedName>
        <fullName evidence="2">CRAL-TRIO domain-containing protein</fullName>
    </submittedName>
</protein>
<accession>A0A5N7B866</accession>
<dbReference type="InterPro" id="IPR001251">
    <property type="entry name" value="CRAL-TRIO_dom"/>
</dbReference>
<dbReference type="Proteomes" id="UP000326198">
    <property type="component" value="Unassembled WGS sequence"/>
</dbReference>
<dbReference type="PROSITE" id="PS50191">
    <property type="entry name" value="CRAL_TRIO"/>
    <property type="match status" value="1"/>
</dbReference>
<dbReference type="Gene3D" id="1.10.8.20">
    <property type="entry name" value="N-terminal domain of phosphatidylinositol transfer protein sec14p"/>
    <property type="match status" value="1"/>
</dbReference>
<dbReference type="EMBL" id="ML736215">
    <property type="protein sequence ID" value="KAE8377938.1"/>
    <property type="molecule type" value="Genomic_DNA"/>
</dbReference>
<dbReference type="InterPro" id="IPR036273">
    <property type="entry name" value="CRAL/TRIO_N_dom_sf"/>
</dbReference>
<proteinExistence type="predicted"/>
<dbReference type="InterPro" id="IPR036865">
    <property type="entry name" value="CRAL-TRIO_dom_sf"/>
</dbReference>
<dbReference type="PANTHER" id="PTHR45657:SF3">
    <property type="entry name" value="TRANSPORTER, PUTATIVE (AFU_ORTHOLOGUE AFUA_5G09260)-RELATED"/>
    <property type="match status" value="1"/>
</dbReference>
<evidence type="ECO:0000313" key="3">
    <source>
        <dbReference type="Proteomes" id="UP000326198"/>
    </source>
</evidence>
<dbReference type="PANTHER" id="PTHR45657">
    <property type="entry name" value="CRAL-TRIO DOMAIN-CONTAINING PROTEIN YKL091C-RELATED"/>
    <property type="match status" value="1"/>
</dbReference>
<gene>
    <name evidence="2" type="ORF">BDV26DRAFT_281432</name>
</gene>
<dbReference type="CDD" id="cd00170">
    <property type="entry name" value="SEC14"/>
    <property type="match status" value="1"/>
</dbReference>